<gene>
    <name evidence="29" type="primary">ODA-DHCB</name>
    <name evidence="29" type="ORF">MICPUCDRAFT_70196</name>
</gene>
<dbReference type="Gene3D" id="6.10.140.1060">
    <property type="match status" value="1"/>
</dbReference>
<evidence type="ECO:0000259" key="22">
    <source>
        <dbReference type="Pfam" id="PF12777"/>
    </source>
</evidence>
<dbReference type="InterPro" id="IPR013594">
    <property type="entry name" value="Dynein_heavy_tail"/>
</dbReference>
<feature type="coiled-coil region" evidence="16">
    <location>
        <begin position="3069"/>
        <end position="3110"/>
    </location>
</feature>
<evidence type="ECO:0000256" key="13">
    <source>
        <dbReference type="ARBA" id="ARBA00023175"/>
    </source>
</evidence>
<dbReference type="FunFam" id="3.40.50.300:FF:002141">
    <property type="entry name" value="Dynein heavy chain"/>
    <property type="match status" value="1"/>
</dbReference>
<dbReference type="Gene3D" id="1.20.58.1120">
    <property type="match status" value="1"/>
</dbReference>
<dbReference type="InterPro" id="IPR026983">
    <property type="entry name" value="DHC"/>
</dbReference>
<dbReference type="Gene3D" id="1.20.140.100">
    <property type="entry name" value="Dynein heavy chain, N-terminal domain 2"/>
    <property type="match status" value="1"/>
</dbReference>
<dbReference type="FunFam" id="3.10.490.20:FF:000009">
    <property type="entry name" value="Dynein heavy chain 4"/>
    <property type="match status" value="1"/>
</dbReference>
<keyword evidence="6" id="KW-0547">Nucleotide-binding</keyword>
<feature type="compositionally biased region" description="Low complexity" evidence="17">
    <location>
        <begin position="180"/>
        <end position="199"/>
    </location>
</feature>
<dbReference type="InterPro" id="IPR042222">
    <property type="entry name" value="Dynein_2_N"/>
</dbReference>
<dbReference type="InterPro" id="IPR024317">
    <property type="entry name" value="Dynein_heavy_chain_D4_dom"/>
</dbReference>
<dbReference type="InterPro" id="IPR041589">
    <property type="entry name" value="DNAH3_AAA_lid_1"/>
</dbReference>
<feature type="domain" description="Dynein heavy chain hydrolytic ATP-binding dynein motor region" evidence="21">
    <location>
        <begin position="1838"/>
        <end position="2166"/>
    </location>
</feature>
<dbReference type="Pfam" id="PF12781">
    <property type="entry name" value="AAA_9"/>
    <property type="match status" value="1"/>
</dbReference>
<accession>C1N514</accession>
<dbReference type="GO" id="GO:0005929">
    <property type="term" value="C:cilium"/>
    <property type="evidence" value="ECO:0007669"/>
    <property type="project" value="UniProtKB-ARBA"/>
</dbReference>
<dbReference type="InterPro" id="IPR013602">
    <property type="entry name" value="Dynein_heavy_linker"/>
</dbReference>
<dbReference type="InterPro" id="IPR043160">
    <property type="entry name" value="Dynein_C_barrel"/>
</dbReference>
<name>C1N514_MICPC</name>
<evidence type="ECO:0000259" key="19">
    <source>
        <dbReference type="Pfam" id="PF08385"/>
    </source>
</evidence>
<dbReference type="Pfam" id="PF18198">
    <property type="entry name" value="AAA_lid_11"/>
    <property type="match status" value="1"/>
</dbReference>
<dbReference type="Pfam" id="PF12774">
    <property type="entry name" value="AAA_6"/>
    <property type="match status" value="1"/>
</dbReference>
<dbReference type="EMBL" id="GG663747">
    <property type="protein sequence ID" value="EEH52829.1"/>
    <property type="molecule type" value="Genomic_DNA"/>
</dbReference>
<keyword evidence="9 29" id="KW-0282">Flagellum</keyword>
<dbReference type="FunFam" id="3.20.180.20:FF:000001">
    <property type="entry name" value="Dynein axonemal heavy chain 5"/>
    <property type="match status" value="1"/>
</dbReference>
<dbReference type="Gene3D" id="3.20.180.20">
    <property type="entry name" value="Dynein heavy chain, N-terminal domain 2"/>
    <property type="match status" value="1"/>
</dbReference>
<keyword evidence="11 16" id="KW-0175">Coiled coil</keyword>
<evidence type="ECO:0000256" key="12">
    <source>
        <dbReference type="ARBA" id="ARBA00023069"/>
    </source>
</evidence>
<keyword evidence="10" id="KW-0243">Dynein</keyword>
<dbReference type="Pfam" id="PF08393">
    <property type="entry name" value="DHC_N2"/>
    <property type="match status" value="1"/>
</dbReference>
<dbReference type="OrthoDB" id="10251809at2759"/>
<evidence type="ECO:0000259" key="23">
    <source>
        <dbReference type="Pfam" id="PF12780"/>
    </source>
</evidence>
<evidence type="ECO:0000259" key="28">
    <source>
        <dbReference type="Pfam" id="PF18199"/>
    </source>
</evidence>
<feature type="domain" description="Dynein heavy chain coiled coil stalk" evidence="22">
    <location>
        <begin position="3074"/>
        <end position="3417"/>
    </location>
</feature>
<dbReference type="Gene3D" id="1.20.920.30">
    <property type="match status" value="1"/>
</dbReference>
<evidence type="ECO:0000256" key="7">
    <source>
        <dbReference type="ARBA" id="ARBA00022794"/>
    </source>
</evidence>
<dbReference type="FunFam" id="1.20.920.20:FF:000003">
    <property type="entry name" value="Dynein axonemal heavy chain 17"/>
    <property type="match status" value="1"/>
</dbReference>
<dbReference type="OMA" id="ICEHMAY"/>
<feature type="region of interest" description="Disordered" evidence="17">
    <location>
        <begin position="169"/>
        <end position="201"/>
    </location>
</feature>
<dbReference type="Gene3D" id="1.20.1270.280">
    <property type="match status" value="1"/>
</dbReference>
<dbReference type="GO" id="GO:0030030">
    <property type="term" value="P:cell projection organization"/>
    <property type="evidence" value="ECO:0007669"/>
    <property type="project" value="UniProtKB-KW"/>
</dbReference>
<dbReference type="Pfam" id="PF12777">
    <property type="entry name" value="MT"/>
    <property type="match status" value="1"/>
</dbReference>
<dbReference type="Pfam" id="PF18199">
    <property type="entry name" value="Dynein_C"/>
    <property type="match status" value="1"/>
</dbReference>
<dbReference type="FunFam" id="3.40.50.300:FF:000049">
    <property type="entry name" value="Dynein, axonemal, heavy chain 5"/>
    <property type="match status" value="1"/>
</dbReference>
<dbReference type="STRING" id="564608.C1N514"/>
<feature type="domain" description="Dynein heavy chain AAA module D4" evidence="23">
    <location>
        <begin position="2802"/>
        <end position="3061"/>
    </location>
</feature>
<evidence type="ECO:0000256" key="15">
    <source>
        <dbReference type="ARBA" id="ARBA00023273"/>
    </source>
</evidence>
<evidence type="ECO:0000256" key="9">
    <source>
        <dbReference type="ARBA" id="ARBA00022846"/>
    </source>
</evidence>
<dbReference type="eggNOG" id="KOG3595">
    <property type="taxonomic scope" value="Eukaryota"/>
</dbReference>
<dbReference type="InterPro" id="IPR024743">
    <property type="entry name" value="Dynein_HC_stalk"/>
</dbReference>
<keyword evidence="15" id="KW-0966">Cell projection</keyword>
<feature type="domain" description="Dynein heavy chain linker" evidence="20">
    <location>
        <begin position="1296"/>
        <end position="1699"/>
    </location>
</feature>
<dbReference type="InterPro" id="IPR042228">
    <property type="entry name" value="Dynein_linker_3"/>
</dbReference>
<evidence type="ECO:0000259" key="18">
    <source>
        <dbReference type="Pfam" id="PF03028"/>
    </source>
</evidence>
<evidence type="ECO:0000256" key="2">
    <source>
        <dbReference type="ARBA" id="ARBA00008887"/>
    </source>
</evidence>
<dbReference type="Pfam" id="PF12775">
    <property type="entry name" value="AAA_7"/>
    <property type="match status" value="1"/>
</dbReference>
<proteinExistence type="inferred from homology"/>
<evidence type="ECO:0000256" key="14">
    <source>
        <dbReference type="ARBA" id="ARBA00023212"/>
    </source>
</evidence>
<keyword evidence="14" id="KW-0206">Cytoskeleton</keyword>
<feature type="domain" description="Dynein heavy chain AAA lid" evidence="27">
    <location>
        <begin position="4071"/>
        <end position="4216"/>
    </location>
</feature>
<feature type="coiled-coil region" evidence="16">
    <location>
        <begin position="3297"/>
        <end position="3352"/>
    </location>
</feature>
<dbReference type="FunFam" id="3.40.50.300:FF:000063">
    <property type="entry name" value="dynein heavy chain 6, axonemal"/>
    <property type="match status" value="1"/>
</dbReference>
<dbReference type="PANTHER" id="PTHR45703:SF8">
    <property type="entry name" value="DYNEINS HEAVY CHAIN"/>
    <property type="match status" value="1"/>
</dbReference>
<evidence type="ECO:0000313" key="30">
    <source>
        <dbReference type="Proteomes" id="UP000001876"/>
    </source>
</evidence>
<evidence type="ECO:0000256" key="3">
    <source>
        <dbReference type="ARBA" id="ARBA00022490"/>
    </source>
</evidence>
<reference evidence="29 30" key="1">
    <citation type="journal article" date="2009" name="Science">
        <title>Green evolution and dynamic adaptations revealed by genomes of the marine picoeukaryotes Micromonas.</title>
        <authorList>
            <person name="Worden A.Z."/>
            <person name="Lee J.H."/>
            <person name="Mock T."/>
            <person name="Rouze P."/>
            <person name="Simmons M.P."/>
            <person name="Aerts A.L."/>
            <person name="Allen A.E."/>
            <person name="Cuvelier M.L."/>
            <person name="Derelle E."/>
            <person name="Everett M.V."/>
            <person name="Foulon E."/>
            <person name="Grimwood J."/>
            <person name="Gundlach H."/>
            <person name="Henrissat B."/>
            <person name="Napoli C."/>
            <person name="McDonald S.M."/>
            <person name="Parker M.S."/>
            <person name="Rombauts S."/>
            <person name="Salamov A."/>
            <person name="Von Dassow P."/>
            <person name="Badger J.H."/>
            <person name="Coutinho P.M."/>
            <person name="Demir E."/>
            <person name="Dubchak I."/>
            <person name="Gentemann C."/>
            <person name="Eikrem W."/>
            <person name="Gready J.E."/>
            <person name="John U."/>
            <person name="Lanier W."/>
            <person name="Lindquist E.A."/>
            <person name="Lucas S."/>
            <person name="Mayer K.F."/>
            <person name="Moreau H."/>
            <person name="Not F."/>
            <person name="Otillar R."/>
            <person name="Panaud O."/>
            <person name="Pangilinan J."/>
            <person name="Paulsen I."/>
            <person name="Piegu B."/>
            <person name="Poliakov A."/>
            <person name="Robbens S."/>
            <person name="Schmutz J."/>
            <person name="Toulza E."/>
            <person name="Wyss T."/>
            <person name="Zelensky A."/>
            <person name="Zhou K."/>
            <person name="Armbrust E.V."/>
            <person name="Bhattacharya D."/>
            <person name="Goodenough U.W."/>
            <person name="Van de Peer Y."/>
            <person name="Grigoriev I.V."/>
        </authorList>
    </citation>
    <scope>NUCLEOTIDE SEQUENCE [LARGE SCALE GENOMIC DNA]</scope>
    <source>
        <strain evidence="29 30">CCMP1545</strain>
    </source>
</reference>
<evidence type="ECO:0000256" key="17">
    <source>
        <dbReference type="SAM" id="MobiDB-lite"/>
    </source>
</evidence>
<dbReference type="Pfam" id="PF03028">
    <property type="entry name" value="Dynein_heavy"/>
    <property type="match status" value="1"/>
</dbReference>
<dbReference type="Gene3D" id="3.40.50.300">
    <property type="entry name" value="P-loop containing nucleotide triphosphate hydrolases"/>
    <property type="match status" value="5"/>
</dbReference>
<keyword evidence="12" id="KW-0969">Cilium</keyword>
<dbReference type="Gene3D" id="1.10.8.720">
    <property type="entry name" value="Region D6 of dynein motor"/>
    <property type="match status" value="1"/>
</dbReference>
<evidence type="ECO:0000259" key="20">
    <source>
        <dbReference type="Pfam" id="PF08393"/>
    </source>
</evidence>
<feature type="domain" description="Dynein heavy chain tail" evidence="19">
    <location>
        <begin position="204"/>
        <end position="772"/>
    </location>
</feature>
<comment type="subcellular location">
    <subcellularLocation>
        <location evidence="1">Cytoplasm</location>
        <location evidence="1">Cytoskeleton</location>
        <location evidence="1">Flagellum axoneme</location>
    </subcellularLocation>
</comment>
<dbReference type="GeneID" id="9688530"/>
<dbReference type="Gene3D" id="3.10.490.20">
    <property type="match status" value="1"/>
</dbReference>
<feature type="domain" description="Dynein heavy chain AAA 5 extension" evidence="25">
    <location>
        <begin position="2323"/>
        <end position="2442"/>
    </location>
</feature>
<dbReference type="Gene3D" id="1.10.8.710">
    <property type="match status" value="1"/>
</dbReference>
<dbReference type="Pfam" id="PF17857">
    <property type="entry name" value="AAA_lid_1"/>
    <property type="match status" value="1"/>
</dbReference>
<dbReference type="GO" id="GO:0045505">
    <property type="term" value="F:dynein intermediate chain binding"/>
    <property type="evidence" value="ECO:0007669"/>
    <property type="project" value="InterPro"/>
</dbReference>
<dbReference type="FunFam" id="1.10.8.710:FF:000007">
    <property type="entry name" value="Putative dynein heavy chain"/>
    <property type="match status" value="1"/>
</dbReference>
<dbReference type="GO" id="GO:0008569">
    <property type="term" value="F:minus-end-directed microtubule motor activity"/>
    <property type="evidence" value="ECO:0007669"/>
    <property type="project" value="InterPro"/>
</dbReference>
<evidence type="ECO:0000256" key="11">
    <source>
        <dbReference type="ARBA" id="ARBA00023054"/>
    </source>
</evidence>
<dbReference type="GO" id="GO:0007018">
    <property type="term" value="P:microtubule-based movement"/>
    <property type="evidence" value="ECO:0007669"/>
    <property type="project" value="InterPro"/>
</dbReference>
<dbReference type="GO" id="GO:0005524">
    <property type="term" value="F:ATP binding"/>
    <property type="evidence" value="ECO:0007669"/>
    <property type="project" value="UniProtKB-KW"/>
</dbReference>
<evidence type="ECO:0000313" key="29">
    <source>
        <dbReference type="EMBL" id="EEH52829.1"/>
    </source>
</evidence>
<dbReference type="Gene3D" id="1.10.287.2620">
    <property type="match status" value="1"/>
</dbReference>
<dbReference type="Gene3D" id="1.10.8.1220">
    <property type="match status" value="1"/>
</dbReference>
<dbReference type="FunFam" id="1.10.8.720:FF:000002">
    <property type="entry name" value="Dynein heavy chain 9, axonemal"/>
    <property type="match status" value="1"/>
</dbReference>
<dbReference type="InterPro" id="IPR041466">
    <property type="entry name" value="Dynein_AAA5_ext"/>
</dbReference>
<feature type="domain" description="Dynein heavy chain C-terminal" evidence="28">
    <location>
        <begin position="4223"/>
        <end position="4515"/>
    </location>
</feature>
<evidence type="ECO:0000256" key="16">
    <source>
        <dbReference type="SAM" id="Coils"/>
    </source>
</evidence>
<dbReference type="InterPro" id="IPR042219">
    <property type="entry name" value="AAA_lid_11_sf"/>
</dbReference>
<dbReference type="SUPFAM" id="SSF52540">
    <property type="entry name" value="P-loop containing nucleoside triphosphate hydrolases"/>
    <property type="match status" value="4"/>
</dbReference>
<dbReference type="GO" id="GO:0005874">
    <property type="term" value="C:microtubule"/>
    <property type="evidence" value="ECO:0007669"/>
    <property type="project" value="UniProtKB-KW"/>
</dbReference>
<evidence type="ECO:0000259" key="26">
    <source>
        <dbReference type="Pfam" id="PF17857"/>
    </source>
</evidence>
<dbReference type="InterPro" id="IPR027417">
    <property type="entry name" value="P-loop_NTPase"/>
</dbReference>
<dbReference type="FunFam" id="1.10.287.2620:FF:000002">
    <property type="entry name" value="Dynein heavy chain 2, axonemal"/>
    <property type="match status" value="1"/>
</dbReference>
<evidence type="ECO:0000259" key="21">
    <source>
        <dbReference type="Pfam" id="PF12774"/>
    </source>
</evidence>
<dbReference type="InterPro" id="IPR043157">
    <property type="entry name" value="Dynein_AAA1S"/>
</dbReference>
<dbReference type="PANTHER" id="PTHR45703">
    <property type="entry name" value="DYNEIN HEAVY CHAIN"/>
    <property type="match status" value="1"/>
</dbReference>
<dbReference type="FunFam" id="1.20.140.100:FF:000001">
    <property type="entry name" value="dynein heavy chain 17, axonemal"/>
    <property type="match status" value="1"/>
</dbReference>
<keyword evidence="7" id="KW-0970">Cilium biogenesis/degradation</keyword>
<evidence type="ECO:0000256" key="6">
    <source>
        <dbReference type="ARBA" id="ARBA00022741"/>
    </source>
</evidence>
<dbReference type="Pfam" id="PF17852">
    <property type="entry name" value="Dynein_AAA_lid"/>
    <property type="match status" value="1"/>
</dbReference>
<keyword evidence="4" id="KW-0493">Microtubule</keyword>
<evidence type="ECO:0000256" key="5">
    <source>
        <dbReference type="ARBA" id="ARBA00022737"/>
    </source>
</evidence>
<sequence>MGEDDEKKQQMEDPQDVLQRWLIARVVSSFKCKPEQGDALLAQEVSYGAINQFLTDVECPRLMIIASPDLVATTTPPEKFRKKTLCFLKLNQEELSPENVDQEVIYGDFGDVPLEHLSVLAREVFLPMLTNPRNQVGWPEVITREVVENLHKFIANVYVTIGQTKGKTLLPLPPDDDAKPSTSSSAGSAAGSDAGGPSSDTDKIHVLESAIVTWTKQIKGVLKMDPEAALKSGENPGPLAELEFWEDKAANLNAIHEQLSGSKIRKVVKVLEVTKSSYYPAFHRLCGEVAHARVEANDNVLFLKPLDKYFQRLNIGDEFPQLVEIFKPIMHVVLMVWKHSHHYNTPGRIVVLIREICNDLIMQSQKFVAGNEIFEAEPPEAVEKLKQTLKVCGTFKSFYFDYKSKTNNETPQNPWRFQNSALFSRLDTFLERCHDILDLTMTVLQFNKLERVEIGGTKGKSLTNSVQQVFADFQEAVEKFHAVEYDIMDVDNKQFENDFYEFRCVIKELERRLGSIIIQGFEDCVTVAASFKLFDSFEGLLDREIIATDLEKKQIELMRFYGDDLKDVSEIFATQKDNPTLAKNSPPHAGAVSWVRGLVARIKEPMEKLQGLNKLVTETDESKDIQKQYDVLMASLIAYEENEIKLWSAEVEATGEEKLKKNLLAPDEKGEIPGILRVNFDPMLVRLLREVKYFLLLGVDVPASALKVYERSETLRQQTGNLDLIVVTYNTMLRNLLDVEKPLVEKRLKVIEDALQKGISKLNWNSHKINDYIQEVMGFVKELDTMLETIKGNVEKTRKVLQGWAENLMFSRKEGKTYDVEEFQSAQKDLQAKRNDEIVEGAAAITRYLAASSKALKDIPRASKAWKDYVEYVNDIVIEGFSNAIMASVAYVNEQVNPELVSKNETVPLVEVQLELQAPDICWKPEIGQTADGEGVRDRFNSWIGNFQAIGTLMKRLDIGEGNYTLELEEDYNVMDAISAIQDVVLANEAECIAFKESYTKYEYLWKTDLPTALATFLEENTNAEEGQDEPPLELFDEQIARYKAVQEEIQALTTTSTIAWVKVDAKPMKQALATWITKWIFLYTQYLSNKVINSMDDLYAFMKLGNTVLDMDPPAEKKESAAEKKQKMLYDMMAYMRDLRKREEKTDVMFEPLQATVALLKTYGISTSEEVLKQLEEAPLAWSALKKKMLNVREKLSLMQQLEARKIREESDKFGKQVEDFRTMFQKTAPVTVAASTIKVDDVRPAYDILDHFHHGEKDDKFIFGSLSTIATEASALNEKQELFELHVSDYLALQRSAEDLAFLKALWDMASSVIFTFDSWNITLWNAIDVEFLMDETKKLAKEVKMLPKGCRAYDLYKILEDQVKALLTSLPLVSELHHPSMRERHWKQLMKATGRHFVMDDKFSLGDLLNLELHTCVDAVSEIVERAQKEIVIEKQLKKIEETWSGLNLDFKPFPDSEVLNLVIDDLILEALENDNLALQNLGGSKYVQGNAKFNEMTADWQKKLGTVDNVLNVWQDVSKKWSMLESVFVGSADIRVQLPEDSKRFDGINADFQAIMRDAPDVLNCVEACNMDGRLERLEVMLGLLEQCEKALQDYLETKRIAFPRFYFVAPADLLDILSKGTNPQLILRHLSKCFDNVHNMSFLEDEKGNPSKNAISMWSGENENVAFKEPCICDGPVETWLGAVVDSMREALFVEFEASAPKYDEMPRVKWMFEQSAQNTITVSRMIFTQEINEAFDQLEEGNDNAVKDMWQKQVDQLAGLIEVVNGKLEKLDRKKVLTLCTIDVHARDVCQKLLDERVDVGSAFQWQSQLRYGVHEKTGKLMIYVCDAEIPYMYEYIGSPGCLVITPLTDRCYITLTQAQRLVLGGAPAGPAGTGKTETVKDLGRALGIQVYVFNCSDQMDYKAMGQTYKGLAQTGAWGCFDEFNRIPVAVLSVCSTQYKTVLDAIRAKKSQFMFEDVEISLRPSTMAFITMNPGYPGRAELPESLKALFRPVSMCVPDLQLICENMLMGEGFLQSKILARKFVILYKLCEDLLSKSAHYDWKLRAIKTTLYVAGGLKRDQPHLSEDKVLLQALRDFNLGKLTADDHGIFMGLLNDLFPKMLDQVPRQRNESFEDKIVKSAVELGYQPEEAFVLKITQLREIFGVRWSVFLLGPAGCGKTAVWRTLLLAQNKYGEKSRAVPVNPKAVYRNELYGFLHPSTREWKEGLMSVTFRDMSNNKVYINQWIVLDGDIDAEWIESMNTVMDDNKMLTLASNERIPLTNSMRLLLEINHMVHCSPATVSRGGVIYLNQDDIGWQPMVESWIQSREAVDYRPLLVELFDRYLEKSLEHCRRNFRTIVPLVPMNIAGTVCKILEGIIPSENVRGQKPDKKLLEAQFVFACVWALGGAMLVDKVVDFRLQFHKWWISEWKEVLYPEGGLVFDYYVNDEAQMTPWTDKVEGYGYNPSEAFANIFVPSVDSTRLSYFLNSFIKNKHYCMFVGNAGTGKTALMRENLKNLDAEAWTFSTVNMNNFMDAPALQVILEQPLEKKSGVRFGPPGARRLVYFFDDINMPFVDKYDTQTPIELARQNIDYRGWYDKNKIVLKEVLNCQYMAAMNPTAGSFNITPRMQRHFVTFAVQMPSKDAVRSMFSQIIDGHLMEFDNDIQKKAAALADASIEIHSLVANTFLPSAVKFHYQWNLRELSNICQGICRAIPEFYTNPVTMARLWIHECERIFSDRMVAQADITKFDEMRVLVTKKYFSDLEMEQVEARPVSYNAFQQFDNNDEGAYCACASYEKLNKTLVEKLAEHNESNPVMDLVLFNQAMDHVTRITRILNLPRGNAMLVGVGGSGKQSLAKLATFICQYDVFQISVTSSYGIVDFKTDLLGLYTKAGVKGTPVTFLMTDSQIVNERFLVYINDLLSSGFIPDLMTPEDKENMCNAVRNEVKAAGIVDTNENLWDFFIDKVRKYLHVCLCFSPVGDKFRVRARNFPALINCTVIDWFQPWPHEALVSVAGRFLADVPNIDEALLENLQFHCAFTHMAVNDASGAYFNEDRRYNYTTPKSYLELISLYKSMLDQKRLDLKHAKERLENGVDKIAQASAQVADLQANLKEEQVIVEEKKANTDALIVSIGQEKAIVDEAVEAGSADEAECAAIAEEVSAFQAECEEDLKAAEPIIQAAEAALNSLDKKSLGELKSFGSPAAEVVQVASACMVLTAPGGKIPKDLSWNAAKKSMGSVDKFLNDLINFDKDNTPENCVEKCEKDYLSNPNFNPEYIVNKSGAAAGLCAWVVNICKYFRIYQVVAPKRKLLAEANAKLDAANKKLAGIRAKVKELQDKVAALEDNLMKATEDKNAAIAQAEKTQNKANLADRLVNGLSGENKRWGAAIEQFGVQETKLVGDVLVASSFVSYAGAFNSKFRKFLVEEKWLPDLIEREIPMTQGIVPLDVLATAGQMAQWGIEGLPTDPLSIENGAIMSSAARWSLMIDPQLQGIRWIKEKWGDKLKIIQLSKANYINDVEHCIENGIPLMIENLQDDIDAVLDPVVARQTTRRGRNVVMKLGDKEVDYDPNFKLYLQTKLSNPHYKPEIAAQATLVNFCVTEKGLEDQLLALVVSKERADLQQQSSDLVRQLGEYTVQITQLEDNLLVRLSNAQGDILEDIELIENLEETKRTATEIAEKVIQAKETQKIIDVTRDVYRPVAARGALLYFLVDVLNVLDRVYQYSMANFVYILKKGMDVCPGGADNTHVPPDKRLAEPLPVEKRVEALIESVSSQVFGYIASGLFERHKLIVAAQLTMSVLKKQGKLPAQQFDWLLRGPRVAGVENPLEEWIAQGNWECIQSLQELDGYGQLPGDLQGSAKRWREWMELERPEEEPMPGDWKKMEDFEKLLLFRALRPDRMSNALSTFVKSVIGQRYVTSAAFDLAESYKDSAPGTPIFIFLSPGVDVAAAVEALGLKLGFSSENGRYAAVSLGQGQEPIAMNNLQNFHKNGGWLLLQNIHLTIDWTNGPLEKTVDKLAEGAHADFRLFLSAEPPPSLERGIAISLLQNSIKLTNEPPEGMKQNLMRAYGNFNEEMFEAASKQGEFKAIIFALCYFHAAILERKKFGVGNMPDAASGIGWNMNYPFNTGDLLCCGQCVNNYLENNTKVPWDDLKYIIGEIMYGGHVVEDWDRRTVEMYLESYLREELLEGIEFFPKFTTPPSNLNHRQTMEFIQETFPTESPLAFGLHPNAEIGFKLREAELLCSSILSLQPRDGGGEEGASVEDQAKMVLDDLVERLPDQFDMEDIRSRTDDITPYIMVAIQESERMNVLLAEMKRSLAELDLGLKGDLTMSDPMETLMNALANGSVAGGWAKLAYPSLRSLSSWIFNLLQRVEQLNLWTADLNLPKVVWLSGLFNPQSFLTAVMQTTARRNDWPLDKTVVLTEVTKKTVDQIEAVSREGAYIHGLTLEGCRWDEKIGVLEESRPKEMFCPMPVITIRAVTVDKAEMKDAYQCPVYKTERRFREEVFTAQLKSKHGQIKWTLCGVCLFLDVV</sequence>
<dbReference type="InterPro" id="IPR035706">
    <property type="entry name" value="AAA_9"/>
</dbReference>
<evidence type="ECO:0000256" key="1">
    <source>
        <dbReference type="ARBA" id="ARBA00004611"/>
    </source>
</evidence>
<dbReference type="Pfam" id="PF08385">
    <property type="entry name" value="DHC_N1"/>
    <property type="match status" value="1"/>
</dbReference>
<keyword evidence="8" id="KW-0067">ATP-binding</keyword>
<dbReference type="GO" id="GO:0030286">
    <property type="term" value="C:dynein complex"/>
    <property type="evidence" value="ECO:0007669"/>
    <property type="project" value="UniProtKB-KW"/>
</dbReference>
<comment type="similarity">
    <text evidence="2">Belongs to the dynein heavy chain family.</text>
</comment>
<dbReference type="Proteomes" id="UP000001876">
    <property type="component" value="Unassembled WGS sequence"/>
</dbReference>
<evidence type="ECO:0000256" key="10">
    <source>
        <dbReference type="ARBA" id="ARBA00023017"/>
    </source>
</evidence>
<dbReference type="InterPro" id="IPR041228">
    <property type="entry name" value="Dynein_C"/>
</dbReference>
<keyword evidence="5" id="KW-0677">Repeat</keyword>
<dbReference type="InterPro" id="IPR035699">
    <property type="entry name" value="AAA_6"/>
</dbReference>
<feature type="domain" description="Dynein heavy chain region D6 P-loop" evidence="18">
    <location>
        <begin position="3920"/>
        <end position="4039"/>
    </location>
</feature>
<dbReference type="Pfam" id="PF12780">
    <property type="entry name" value="AAA_8"/>
    <property type="match status" value="1"/>
</dbReference>
<evidence type="ECO:0000256" key="8">
    <source>
        <dbReference type="ARBA" id="ARBA00022840"/>
    </source>
</evidence>
<dbReference type="FunFam" id="1.20.1270.280:FF:000003">
    <property type="entry name" value="Dynein axonemal heavy chain 17"/>
    <property type="match status" value="1"/>
</dbReference>
<protein>
    <submittedName>
        <fullName evidence="29">Flagellar outer dynein arm heavy chain beta</fullName>
    </submittedName>
</protein>
<dbReference type="Gene3D" id="1.10.472.130">
    <property type="match status" value="1"/>
</dbReference>
<evidence type="ECO:0000259" key="25">
    <source>
        <dbReference type="Pfam" id="PF17852"/>
    </source>
</evidence>
<keyword evidence="30" id="KW-1185">Reference proteome</keyword>
<dbReference type="KEGG" id="mpp:MICPUCDRAFT_70196"/>
<keyword evidence="13" id="KW-0505">Motor protein</keyword>
<dbReference type="Gene3D" id="1.20.920.20">
    <property type="match status" value="1"/>
</dbReference>
<evidence type="ECO:0000256" key="4">
    <source>
        <dbReference type="ARBA" id="ARBA00022701"/>
    </source>
</evidence>
<feature type="domain" description="Dynein heavy chain ATP-binding dynein motor region" evidence="24">
    <location>
        <begin position="3443"/>
        <end position="3662"/>
    </location>
</feature>
<organism evidence="30">
    <name type="scientific">Micromonas pusilla (strain CCMP1545)</name>
    <name type="common">Picoplanktonic green alga</name>
    <dbReference type="NCBI Taxonomy" id="564608"/>
    <lineage>
        <taxon>Eukaryota</taxon>
        <taxon>Viridiplantae</taxon>
        <taxon>Chlorophyta</taxon>
        <taxon>Mamiellophyceae</taxon>
        <taxon>Mamiellales</taxon>
        <taxon>Mamiellaceae</taxon>
        <taxon>Micromonas</taxon>
    </lineage>
</organism>
<dbReference type="InterPro" id="IPR004273">
    <property type="entry name" value="Dynein_heavy_D6_P-loop"/>
</dbReference>
<dbReference type="InterPro" id="IPR041658">
    <property type="entry name" value="AAA_lid_11"/>
</dbReference>
<keyword evidence="3" id="KW-0963">Cytoplasm</keyword>
<dbReference type="RefSeq" id="XP_003062890.1">
    <property type="nucleotide sequence ID" value="XM_003062844.1"/>
</dbReference>
<dbReference type="GO" id="GO:0051959">
    <property type="term" value="F:dynein light intermediate chain binding"/>
    <property type="evidence" value="ECO:0007669"/>
    <property type="project" value="InterPro"/>
</dbReference>
<evidence type="ECO:0000259" key="27">
    <source>
        <dbReference type="Pfam" id="PF18198"/>
    </source>
</evidence>
<evidence type="ECO:0000259" key="24">
    <source>
        <dbReference type="Pfam" id="PF12781"/>
    </source>
</evidence>
<feature type="domain" description="Dynein heavy chain 3 AAA+ lid" evidence="26">
    <location>
        <begin position="2658"/>
        <end position="2752"/>
    </location>
</feature>